<dbReference type="EMBL" id="JACOQK010000001">
    <property type="protein sequence ID" value="MBC5787035.1"/>
    <property type="molecule type" value="Genomic_DNA"/>
</dbReference>
<dbReference type="Proteomes" id="UP000649151">
    <property type="component" value="Unassembled WGS sequence"/>
</dbReference>
<comment type="similarity">
    <text evidence="2">Belongs to the YbaB/EbfC family.</text>
</comment>
<keyword evidence="1 2" id="KW-0238">DNA-binding</keyword>
<accession>A0ABR7IPG4</accession>
<keyword evidence="5" id="KW-1185">Reference proteome</keyword>
<dbReference type="PIRSF" id="PIRSF004555">
    <property type="entry name" value="UCP004555"/>
    <property type="match status" value="1"/>
</dbReference>
<comment type="caution">
    <text evidence="4">The sequence shown here is derived from an EMBL/GenBank/DDBJ whole genome shotgun (WGS) entry which is preliminary data.</text>
</comment>
<keyword evidence="3" id="KW-0175">Coiled coil</keyword>
<protein>
    <recommendedName>
        <fullName evidence="2">Nucleoid-associated protein H8Z77_03220</fullName>
    </recommendedName>
</protein>
<dbReference type="Gene3D" id="3.30.1310.10">
    <property type="entry name" value="Nucleoid-associated protein YbaB-like domain"/>
    <property type="match status" value="1"/>
</dbReference>
<comment type="subcellular location">
    <subcellularLocation>
        <location evidence="2">Cytoplasm</location>
        <location evidence="2">Nucleoid</location>
    </subcellularLocation>
</comment>
<comment type="subunit">
    <text evidence="2">Homodimer.</text>
</comment>
<dbReference type="InterPro" id="IPR036894">
    <property type="entry name" value="YbaB-like_sf"/>
</dbReference>
<gene>
    <name evidence="4" type="ORF">H8Z77_03220</name>
</gene>
<dbReference type="PANTHER" id="PTHR33449">
    <property type="entry name" value="NUCLEOID-ASSOCIATED PROTEIN YBAB"/>
    <property type="match status" value="1"/>
</dbReference>
<dbReference type="SUPFAM" id="SSF82607">
    <property type="entry name" value="YbaB-like"/>
    <property type="match status" value="1"/>
</dbReference>
<evidence type="ECO:0000256" key="2">
    <source>
        <dbReference type="HAMAP-Rule" id="MF_00274"/>
    </source>
</evidence>
<proteinExistence type="inferred from homology"/>
<evidence type="ECO:0000256" key="3">
    <source>
        <dbReference type="SAM" id="Coils"/>
    </source>
</evidence>
<evidence type="ECO:0000313" key="4">
    <source>
        <dbReference type="EMBL" id="MBC5787035.1"/>
    </source>
</evidence>
<dbReference type="NCBIfam" id="TIGR00103">
    <property type="entry name" value="DNA_YbaB_EbfC"/>
    <property type="match status" value="1"/>
</dbReference>
<dbReference type="RefSeq" id="WP_069988725.1">
    <property type="nucleotide sequence ID" value="NZ_JACOQK010000001.1"/>
</dbReference>
<evidence type="ECO:0000256" key="1">
    <source>
        <dbReference type="ARBA" id="ARBA00023125"/>
    </source>
</evidence>
<reference evidence="4 5" key="1">
    <citation type="submission" date="2020-08" db="EMBL/GenBank/DDBJ databases">
        <title>Genome public.</title>
        <authorList>
            <person name="Liu C."/>
            <person name="Sun Q."/>
        </authorList>
    </citation>
    <scope>NUCLEOTIDE SEQUENCE [LARGE SCALE GENOMIC DNA]</scope>
    <source>
        <strain evidence="4 5">NSJ-27</strain>
    </source>
</reference>
<dbReference type="InterPro" id="IPR004401">
    <property type="entry name" value="YbaB/EbfC"/>
</dbReference>
<dbReference type="PANTHER" id="PTHR33449:SF1">
    <property type="entry name" value="NUCLEOID-ASSOCIATED PROTEIN YBAB"/>
    <property type="match status" value="1"/>
</dbReference>
<organism evidence="4 5">
    <name type="scientific">Clostridium facile</name>
    <dbReference type="NCBI Taxonomy" id="2763035"/>
    <lineage>
        <taxon>Bacteria</taxon>
        <taxon>Bacillati</taxon>
        <taxon>Bacillota</taxon>
        <taxon>Clostridia</taxon>
        <taxon>Eubacteriales</taxon>
        <taxon>Clostridiaceae</taxon>
        <taxon>Clostridium</taxon>
    </lineage>
</organism>
<dbReference type="Pfam" id="PF02575">
    <property type="entry name" value="YbaB_DNA_bd"/>
    <property type="match status" value="1"/>
</dbReference>
<keyword evidence="2" id="KW-0963">Cytoplasm</keyword>
<feature type="coiled-coil region" evidence="3">
    <location>
        <begin position="13"/>
        <end position="40"/>
    </location>
</feature>
<name>A0ABR7IPG4_9CLOT</name>
<comment type="function">
    <text evidence="2">Binds to DNA and alters its conformation. May be involved in regulation of gene expression, nucleoid organization and DNA protection.</text>
</comment>
<evidence type="ECO:0000313" key="5">
    <source>
        <dbReference type="Proteomes" id="UP000649151"/>
    </source>
</evidence>
<sequence>MKSRLPKGYGGGVNDMVKRAQEMQAKMEQAQAELEAMEFTSSVGGGVVEAVVSGKKEVTALHIKPEVVDPDDVEMLQDLIISAINEAMAQVEAKSEEDMQKITGGISIPGLM</sequence>
<dbReference type="HAMAP" id="MF_00274">
    <property type="entry name" value="DNA_YbaB_EbfC"/>
    <property type="match status" value="1"/>
</dbReference>